<comment type="caution">
    <text evidence="1">The sequence shown here is derived from an EMBL/GenBank/DDBJ whole genome shotgun (WGS) entry which is preliminary data.</text>
</comment>
<dbReference type="EMBL" id="JBANDC010000008">
    <property type="protein sequence ID" value="MEM4988371.1"/>
    <property type="molecule type" value="Genomic_DNA"/>
</dbReference>
<dbReference type="Proteomes" id="UP001495910">
    <property type="component" value="Unassembled WGS sequence"/>
</dbReference>
<proteinExistence type="predicted"/>
<evidence type="ECO:0000313" key="1">
    <source>
        <dbReference type="EMBL" id="MEM4988371.1"/>
    </source>
</evidence>
<accession>A0ABU9PWK2</accession>
<sequence>MDQTTPPTADLFLQHLGKPVESIEAAVFRYAHKPDFELPEHSPIGGIFFKRLGFSITFCPPDFYHADAAQTGAPAIITNVQMYSGDDYYDHARYASSLPHALSFADSREDLQQKLGSSQWTFPFVAPFKLERWDFPDHWLLVSYTEDMSALRMIEIGLRPGQPALSVLPKIEQPDIHTLQSLLELRWNEVAQHPSLQDADFSALADAAPDDENSHEVDELLTRGIELYFRRSQKSGEAFFILSGARYIRKGLYASAGFDGALPKGLLFSDTPEIVVGKVGSYPVTGKADELTGYYVWKLPEYMLHVGFSVMEQRVNRIRVAAHSYYAVELLESPLLKTPS</sequence>
<organism evidence="1 2">
    <name type="scientific">Collimonas rhizosphaerae</name>
    <dbReference type="NCBI Taxonomy" id="3126357"/>
    <lineage>
        <taxon>Bacteria</taxon>
        <taxon>Pseudomonadati</taxon>
        <taxon>Pseudomonadota</taxon>
        <taxon>Betaproteobacteria</taxon>
        <taxon>Burkholderiales</taxon>
        <taxon>Oxalobacteraceae</taxon>
        <taxon>Collimonas</taxon>
    </lineage>
</organism>
<name>A0ABU9PWK2_9BURK</name>
<keyword evidence="2" id="KW-1185">Reference proteome</keyword>
<protein>
    <recommendedName>
        <fullName evidence="3">Suppressor of fused protein SUFU</fullName>
    </recommendedName>
</protein>
<dbReference type="RefSeq" id="WP_342829812.1">
    <property type="nucleotide sequence ID" value="NZ_JBANDC010000008.1"/>
</dbReference>
<evidence type="ECO:0008006" key="3">
    <source>
        <dbReference type="Google" id="ProtNLM"/>
    </source>
</evidence>
<evidence type="ECO:0000313" key="2">
    <source>
        <dbReference type="Proteomes" id="UP001495910"/>
    </source>
</evidence>
<gene>
    <name evidence="1" type="ORF">V8G57_13325</name>
</gene>
<reference evidence="1 2" key="1">
    <citation type="submission" date="2024-02" db="EMBL/GenBank/DDBJ databases">
        <title>Draft genome sequence of Collimonas sp. strain H4R21, an effective mineral-weathering bacterial strain isolated from the beech rhizosphere.</title>
        <authorList>
            <person name="Morin E."/>
            <person name="Uroz S."/>
            <person name="Leveau J.H.J."/>
            <person name="Kumar R."/>
            <person name="Rey M.W."/>
            <person name="Pham J."/>
        </authorList>
    </citation>
    <scope>NUCLEOTIDE SEQUENCE [LARGE SCALE GENOMIC DNA]</scope>
    <source>
        <strain evidence="1 2">H4R21</strain>
    </source>
</reference>